<comment type="caution">
    <text evidence="1">The sequence shown here is derived from an EMBL/GenBank/DDBJ whole genome shotgun (WGS) entry which is preliminary data.</text>
</comment>
<dbReference type="Proteomes" id="UP000825388">
    <property type="component" value="Unassembled WGS sequence"/>
</dbReference>
<evidence type="ECO:0000313" key="2">
    <source>
        <dbReference type="Proteomes" id="UP000825388"/>
    </source>
</evidence>
<sequence>MISAVRIGLAATQPPYYRGLERLTKRSEQLSGGADGALRTGVYEWYMRIPSTGRARLAAAQWFC</sequence>
<proteinExistence type="predicted"/>
<reference evidence="1" key="1">
    <citation type="submission" date="2015-12" db="EMBL/GenBank/DDBJ databases">
        <authorList>
            <person name="Bansal K."/>
            <person name="Midha S."/>
            <person name="Patil P.B."/>
        </authorList>
    </citation>
    <scope>NUCLEOTIDE SEQUENCE</scope>
    <source>
        <strain evidence="1">LMG867</strain>
    </source>
</reference>
<protein>
    <submittedName>
        <fullName evidence="1">Uncharacterized protein</fullName>
    </submittedName>
</protein>
<gene>
    <name evidence="1" type="ORF">Xseb_00810</name>
</gene>
<dbReference type="EMBL" id="LOKL01000001">
    <property type="protein sequence ID" value="MBZ3922800.1"/>
    <property type="molecule type" value="Genomic_DNA"/>
</dbReference>
<accession>A0AAW4RH29</accession>
<dbReference type="AlphaFoldDB" id="A0AAW4RH29"/>
<name>A0AAW4RH29_XANCI</name>
<evidence type="ECO:0000313" key="1">
    <source>
        <dbReference type="EMBL" id="MBZ3922800.1"/>
    </source>
</evidence>
<organism evidence="1 2">
    <name type="scientific">Xanthomonas citri pv. sesbaniae</name>
    <dbReference type="NCBI Taxonomy" id="473425"/>
    <lineage>
        <taxon>Bacteria</taxon>
        <taxon>Pseudomonadati</taxon>
        <taxon>Pseudomonadota</taxon>
        <taxon>Gammaproteobacteria</taxon>
        <taxon>Lysobacterales</taxon>
        <taxon>Lysobacteraceae</taxon>
        <taxon>Xanthomonas</taxon>
    </lineage>
</organism>